<organism evidence="2 3">
    <name type="scientific">Canavalia gladiata</name>
    <name type="common">Sword bean</name>
    <name type="synonym">Dolichos gladiatus</name>
    <dbReference type="NCBI Taxonomy" id="3824"/>
    <lineage>
        <taxon>Eukaryota</taxon>
        <taxon>Viridiplantae</taxon>
        <taxon>Streptophyta</taxon>
        <taxon>Embryophyta</taxon>
        <taxon>Tracheophyta</taxon>
        <taxon>Spermatophyta</taxon>
        <taxon>Magnoliopsida</taxon>
        <taxon>eudicotyledons</taxon>
        <taxon>Gunneridae</taxon>
        <taxon>Pentapetalae</taxon>
        <taxon>rosids</taxon>
        <taxon>fabids</taxon>
        <taxon>Fabales</taxon>
        <taxon>Fabaceae</taxon>
        <taxon>Papilionoideae</taxon>
        <taxon>50 kb inversion clade</taxon>
        <taxon>NPAAA clade</taxon>
        <taxon>indigoferoid/millettioid clade</taxon>
        <taxon>Phaseoleae</taxon>
        <taxon>Canavalia</taxon>
    </lineage>
</organism>
<evidence type="ECO:0000313" key="2">
    <source>
        <dbReference type="EMBL" id="KAK7350903.1"/>
    </source>
</evidence>
<feature type="transmembrane region" description="Helical" evidence="1">
    <location>
        <begin position="20"/>
        <end position="41"/>
    </location>
</feature>
<keyword evidence="1" id="KW-1133">Transmembrane helix</keyword>
<evidence type="ECO:0000256" key="1">
    <source>
        <dbReference type="SAM" id="Phobius"/>
    </source>
</evidence>
<accession>A0AAN9MGD9</accession>
<gene>
    <name evidence="2" type="ORF">VNO77_09945</name>
</gene>
<comment type="caution">
    <text evidence="2">The sequence shown here is derived from an EMBL/GenBank/DDBJ whole genome shotgun (WGS) entry which is preliminary data.</text>
</comment>
<sequence>MKFQSVVIGLNSEYHLKFLLRFLVLGIYITHVHVLLNLLIWELEEYLWRYPATSSCDPYFCRWKEIHVAKSRNFSQSNLNMICESWIMYRIWLADLGSQ</sequence>
<protein>
    <submittedName>
        <fullName evidence="2">Uncharacterized protein</fullName>
    </submittedName>
</protein>
<proteinExistence type="predicted"/>
<keyword evidence="1" id="KW-0472">Membrane</keyword>
<evidence type="ECO:0000313" key="3">
    <source>
        <dbReference type="Proteomes" id="UP001367508"/>
    </source>
</evidence>
<dbReference type="Proteomes" id="UP001367508">
    <property type="component" value="Unassembled WGS sequence"/>
</dbReference>
<dbReference type="AlphaFoldDB" id="A0AAN9MGD9"/>
<keyword evidence="1" id="KW-0812">Transmembrane</keyword>
<reference evidence="2 3" key="1">
    <citation type="submission" date="2024-01" db="EMBL/GenBank/DDBJ databases">
        <title>The genomes of 5 underutilized Papilionoideae crops provide insights into root nodulation and disease resistanc.</title>
        <authorList>
            <person name="Jiang F."/>
        </authorList>
    </citation>
    <scope>NUCLEOTIDE SEQUENCE [LARGE SCALE GENOMIC DNA]</scope>
    <source>
        <strain evidence="2">LVBAO_FW01</strain>
        <tissue evidence="2">Leaves</tissue>
    </source>
</reference>
<name>A0AAN9MGD9_CANGL</name>
<dbReference type="EMBL" id="JAYMYQ010000002">
    <property type="protein sequence ID" value="KAK7350903.1"/>
    <property type="molecule type" value="Genomic_DNA"/>
</dbReference>
<keyword evidence="3" id="KW-1185">Reference proteome</keyword>